<keyword evidence="3" id="KW-0732">Signal</keyword>
<feature type="region of interest" description="Disordered" evidence="1">
    <location>
        <begin position="250"/>
        <end position="302"/>
    </location>
</feature>
<feature type="region of interest" description="Disordered" evidence="1">
    <location>
        <begin position="68"/>
        <end position="88"/>
    </location>
</feature>
<sequence>MKADNRRQLCRCNTRLHLLSSSLLFLSLILPASTVAQFTSNSALPTTPGAPASVASTALSSPILPTTFSTSAGSPPANTASKPLSQSSRFTSVASRVTADNAPPLYPASTSSATSDDHDIDRDSHVINYYFVFLALIAVFALLAIYVLHKRRRRRKAQLRSRGQNALARDLDGWVNTRRWVHGSWRGGAGGGPARQEEGLNEAGEPPPPYKPRVDATTDADGAAGEHATLSLDETRDTVTGLAIPLRTLSRGGRSTLKPPDYQETIQSVSVDESTRPNTSETRPGTSTRELLHPDRPPDLAS</sequence>
<gene>
    <name evidence="4" type="ORF">BU16DRAFT_568375</name>
</gene>
<dbReference type="OrthoDB" id="4775599at2759"/>
<name>A0A6A6Q8X2_9PEZI</name>
<evidence type="ECO:0000256" key="1">
    <source>
        <dbReference type="SAM" id="MobiDB-lite"/>
    </source>
</evidence>
<feature type="transmembrane region" description="Helical" evidence="2">
    <location>
        <begin position="127"/>
        <end position="148"/>
    </location>
</feature>
<evidence type="ECO:0000256" key="2">
    <source>
        <dbReference type="SAM" id="Phobius"/>
    </source>
</evidence>
<dbReference type="AlphaFoldDB" id="A0A6A6Q8X2"/>
<keyword evidence="5" id="KW-1185">Reference proteome</keyword>
<evidence type="ECO:0000313" key="4">
    <source>
        <dbReference type="EMBL" id="KAF2488499.1"/>
    </source>
</evidence>
<evidence type="ECO:0000256" key="3">
    <source>
        <dbReference type="SAM" id="SignalP"/>
    </source>
</evidence>
<proteinExistence type="predicted"/>
<feature type="chain" id="PRO_5025486774" evidence="3">
    <location>
        <begin position="37"/>
        <end position="302"/>
    </location>
</feature>
<organism evidence="4 5">
    <name type="scientific">Lophium mytilinum</name>
    <dbReference type="NCBI Taxonomy" id="390894"/>
    <lineage>
        <taxon>Eukaryota</taxon>
        <taxon>Fungi</taxon>
        <taxon>Dikarya</taxon>
        <taxon>Ascomycota</taxon>
        <taxon>Pezizomycotina</taxon>
        <taxon>Dothideomycetes</taxon>
        <taxon>Pleosporomycetidae</taxon>
        <taxon>Mytilinidiales</taxon>
        <taxon>Mytilinidiaceae</taxon>
        <taxon>Lophium</taxon>
    </lineage>
</organism>
<keyword evidence="2" id="KW-1133">Transmembrane helix</keyword>
<evidence type="ECO:0000313" key="5">
    <source>
        <dbReference type="Proteomes" id="UP000799750"/>
    </source>
</evidence>
<feature type="signal peptide" evidence="3">
    <location>
        <begin position="1"/>
        <end position="36"/>
    </location>
</feature>
<feature type="compositionally biased region" description="Polar residues" evidence="1">
    <location>
        <begin position="264"/>
        <end position="289"/>
    </location>
</feature>
<reference evidence="4" key="1">
    <citation type="journal article" date="2020" name="Stud. Mycol.">
        <title>101 Dothideomycetes genomes: a test case for predicting lifestyles and emergence of pathogens.</title>
        <authorList>
            <person name="Haridas S."/>
            <person name="Albert R."/>
            <person name="Binder M."/>
            <person name="Bloem J."/>
            <person name="Labutti K."/>
            <person name="Salamov A."/>
            <person name="Andreopoulos B."/>
            <person name="Baker S."/>
            <person name="Barry K."/>
            <person name="Bills G."/>
            <person name="Bluhm B."/>
            <person name="Cannon C."/>
            <person name="Castanera R."/>
            <person name="Culley D."/>
            <person name="Daum C."/>
            <person name="Ezra D."/>
            <person name="Gonzalez J."/>
            <person name="Henrissat B."/>
            <person name="Kuo A."/>
            <person name="Liang C."/>
            <person name="Lipzen A."/>
            <person name="Lutzoni F."/>
            <person name="Magnuson J."/>
            <person name="Mondo S."/>
            <person name="Nolan M."/>
            <person name="Ohm R."/>
            <person name="Pangilinan J."/>
            <person name="Park H.-J."/>
            <person name="Ramirez L."/>
            <person name="Alfaro M."/>
            <person name="Sun H."/>
            <person name="Tritt A."/>
            <person name="Yoshinaga Y."/>
            <person name="Zwiers L.-H."/>
            <person name="Turgeon B."/>
            <person name="Goodwin S."/>
            <person name="Spatafora J."/>
            <person name="Crous P."/>
            <person name="Grigoriev I."/>
        </authorList>
    </citation>
    <scope>NUCLEOTIDE SEQUENCE</scope>
    <source>
        <strain evidence="4">CBS 269.34</strain>
    </source>
</reference>
<dbReference type="Proteomes" id="UP000799750">
    <property type="component" value="Unassembled WGS sequence"/>
</dbReference>
<accession>A0A6A6Q8X2</accession>
<keyword evidence="2" id="KW-0812">Transmembrane</keyword>
<dbReference type="EMBL" id="MU004203">
    <property type="protein sequence ID" value="KAF2488499.1"/>
    <property type="molecule type" value="Genomic_DNA"/>
</dbReference>
<protein>
    <submittedName>
        <fullName evidence="4">Uncharacterized protein</fullName>
    </submittedName>
</protein>
<feature type="compositionally biased region" description="Basic and acidic residues" evidence="1">
    <location>
        <begin position="290"/>
        <end position="302"/>
    </location>
</feature>
<feature type="region of interest" description="Disordered" evidence="1">
    <location>
        <begin position="185"/>
        <end position="219"/>
    </location>
</feature>
<keyword evidence="2" id="KW-0472">Membrane</keyword>